<feature type="transmembrane region" description="Helical" evidence="8">
    <location>
        <begin position="218"/>
        <end position="237"/>
    </location>
</feature>
<feature type="transmembrane region" description="Helical" evidence="8">
    <location>
        <begin position="159"/>
        <end position="179"/>
    </location>
</feature>
<sequence>MNRKNELRTFEGSVALVVAAACWGFAFVFSVQGSQTMSFWFFNATRFTLASVSLLPFAVWSFIKNHKIVIPDENRRMRVNSGAFRVPVISLSDLQRKGSFLYRVLIYCVCGVLLFVASTIQQLGLEVSKQAAHAGFISSLYIIAVPILARIFLHKRTSLFTMIGILVAIIGFYFLSIPAGAGFSRMDPVDLIFLASATLFGAHIVVLDANVHHVDSMMLSFVQSLVVAILSWIGAAFDGSINMTAATHGWISIAYTGIVSVGVAYTLQIFGQRFVQPAQASILMSLESLFSAVGGILILHEFMSGRAIFGSSLIFVGTLLSQIPVENLRLRRNRLESTGNTADFAPVDEDDPAPLPLPDGAQVPGAESEDKTVETAPSQSATL</sequence>
<name>E6JYY2_PARDN</name>
<keyword evidence="4 8" id="KW-0812">Transmembrane</keyword>
<dbReference type="GO" id="GO:0005886">
    <property type="term" value="C:plasma membrane"/>
    <property type="evidence" value="ECO:0007669"/>
    <property type="project" value="UniProtKB-SubCell"/>
</dbReference>
<dbReference type="Pfam" id="PF00892">
    <property type="entry name" value="EamA"/>
    <property type="match status" value="2"/>
</dbReference>
<feature type="domain" description="EamA" evidence="9">
    <location>
        <begin position="190"/>
        <end position="320"/>
    </location>
</feature>
<feature type="transmembrane region" description="Helical" evidence="8">
    <location>
        <begin position="132"/>
        <end position="152"/>
    </location>
</feature>
<feature type="transmembrane region" description="Helical" evidence="8">
    <location>
        <begin position="39"/>
        <end position="63"/>
    </location>
</feature>
<dbReference type="EMBL" id="AEON01000001">
    <property type="protein sequence ID" value="EFT83917.1"/>
    <property type="molecule type" value="Genomic_DNA"/>
</dbReference>
<evidence type="ECO:0000256" key="6">
    <source>
        <dbReference type="ARBA" id="ARBA00023136"/>
    </source>
</evidence>
<evidence type="ECO:0000256" key="7">
    <source>
        <dbReference type="SAM" id="MobiDB-lite"/>
    </source>
</evidence>
<protein>
    <submittedName>
        <fullName evidence="10">Putative membrane protein</fullName>
    </submittedName>
</protein>
<evidence type="ECO:0000256" key="5">
    <source>
        <dbReference type="ARBA" id="ARBA00022989"/>
    </source>
</evidence>
<feature type="transmembrane region" description="Helical" evidence="8">
    <location>
        <begin position="249"/>
        <end position="270"/>
    </location>
</feature>
<dbReference type="AlphaFoldDB" id="E6JYY2"/>
<dbReference type="PATRIC" id="fig|864564.6.peg.788"/>
<dbReference type="InterPro" id="IPR000620">
    <property type="entry name" value="EamA_dom"/>
</dbReference>
<comment type="caution">
    <text evidence="10">The sequence shown here is derived from an EMBL/GenBank/DDBJ whole genome shotgun (WGS) entry which is preliminary data.</text>
</comment>
<dbReference type="SUPFAM" id="SSF103481">
    <property type="entry name" value="Multidrug resistance efflux transporter EmrE"/>
    <property type="match status" value="2"/>
</dbReference>
<evidence type="ECO:0000256" key="2">
    <source>
        <dbReference type="ARBA" id="ARBA00007362"/>
    </source>
</evidence>
<evidence type="ECO:0000313" key="11">
    <source>
        <dbReference type="Proteomes" id="UP000004946"/>
    </source>
</evidence>
<keyword evidence="6 8" id="KW-0472">Membrane</keyword>
<dbReference type="RefSeq" id="WP_006290457.1">
    <property type="nucleotide sequence ID" value="NZ_AP012333.1"/>
</dbReference>
<evidence type="ECO:0000256" key="3">
    <source>
        <dbReference type="ARBA" id="ARBA00022475"/>
    </source>
</evidence>
<keyword evidence="3" id="KW-1003">Cell membrane</keyword>
<feature type="transmembrane region" description="Helical" evidence="8">
    <location>
        <begin position="191"/>
        <end position="211"/>
    </location>
</feature>
<dbReference type="PANTHER" id="PTHR42920:SF5">
    <property type="entry name" value="EAMA DOMAIN-CONTAINING PROTEIN"/>
    <property type="match status" value="1"/>
</dbReference>
<organism evidence="10 11">
    <name type="scientific">Parascardovia denticolens DSM 10105 = JCM 12538</name>
    <dbReference type="NCBI Taxonomy" id="864564"/>
    <lineage>
        <taxon>Bacteria</taxon>
        <taxon>Bacillati</taxon>
        <taxon>Actinomycetota</taxon>
        <taxon>Actinomycetes</taxon>
        <taxon>Bifidobacteriales</taxon>
        <taxon>Bifidobacteriaceae</taxon>
        <taxon>Parascardovia</taxon>
    </lineage>
</organism>
<evidence type="ECO:0000256" key="4">
    <source>
        <dbReference type="ARBA" id="ARBA00022692"/>
    </source>
</evidence>
<proteinExistence type="inferred from homology"/>
<dbReference type="Proteomes" id="UP000004946">
    <property type="component" value="Chromosome"/>
</dbReference>
<dbReference type="PANTHER" id="PTHR42920">
    <property type="entry name" value="OS03G0707200 PROTEIN-RELATED"/>
    <property type="match status" value="1"/>
</dbReference>
<dbReference type="HOGENOM" id="CLU_033863_21_2_11"/>
<keyword evidence="11" id="KW-1185">Reference proteome</keyword>
<evidence type="ECO:0000256" key="8">
    <source>
        <dbReference type="SAM" id="Phobius"/>
    </source>
</evidence>
<dbReference type="PROSITE" id="PS51257">
    <property type="entry name" value="PROKAR_LIPOPROTEIN"/>
    <property type="match status" value="1"/>
</dbReference>
<evidence type="ECO:0000259" key="9">
    <source>
        <dbReference type="Pfam" id="PF00892"/>
    </source>
</evidence>
<evidence type="ECO:0000256" key="1">
    <source>
        <dbReference type="ARBA" id="ARBA00004651"/>
    </source>
</evidence>
<evidence type="ECO:0000313" key="10">
    <source>
        <dbReference type="EMBL" id="EFT83917.1"/>
    </source>
</evidence>
<comment type="subcellular location">
    <subcellularLocation>
        <location evidence="1">Cell membrane</location>
        <topology evidence="1">Multi-pass membrane protein</topology>
    </subcellularLocation>
</comment>
<dbReference type="InterPro" id="IPR051258">
    <property type="entry name" value="Diverse_Substrate_Transporter"/>
</dbReference>
<dbReference type="eggNOG" id="COG0697">
    <property type="taxonomic scope" value="Bacteria"/>
</dbReference>
<dbReference type="InterPro" id="IPR037185">
    <property type="entry name" value="EmrE-like"/>
</dbReference>
<accession>E6JYY2</accession>
<feature type="transmembrane region" description="Helical" evidence="8">
    <location>
        <begin position="282"/>
        <end position="300"/>
    </location>
</feature>
<keyword evidence="5 8" id="KW-1133">Transmembrane helix</keyword>
<feature type="transmembrane region" description="Helical" evidence="8">
    <location>
        <begin position="306"/>
        <end position="325"/>
    </location>
</feature>
<dbReference type="KEGG" id="pdo:PSDT_0715"/>
<feature type="region of interest" description="Disordered" evidence="7">
    <location>
        <begin position="340"/>
        <end position="383"/>
    </location>
</feature>
<feature type="transmembrane region" description="Helical" evidence="8">
    <location>
        <begin position="100"/>
        <end position="120"/>
    </location>
</feature>
<feature type="domain" description="EamA" evidence="9">
    <location>
        <begin position="13"/>
        <end position="176"/>
    </location>
</feature>
<gene>
    <name evidence="10" type="ORF">HMPREF0620_0922</name>
</gene>
<feature type="transmembrane region" description="Helical" evidence="8">
    <location>
        <begin position="12"/>
        <end position="33"/>
    </location>
</feature>
<reference evidence="10 11" key="1">
    <citation type="submission" date="2010-12" db="EMBL/GenBank/DDBJ databases">
        <authorList>
            <person name="Muzny D."/>
            <person name="Qin X."/>
            <person name="Buhay C."/>
            <person name="Dugan-Rocha S."/>
            <person name="Ding Y."/>
            <person name="Chen G."/>
            <person name="Hawes A."/>
            <person name="Holder M."/>
            <person name="Jhangiani S."/>
            <person name="Johnson A."/>
            <person name="Khan Z."/>
            <person name="Li Z."/>
            <person name="Liu W."/>
            <person name="Liu X."/>
            <person name="Perez L."/>
            <person name="Shen H."/>
            <person name="Wang Q."/>
            <person name="Watt J."/>
            <person name="Xi L."/>
            <person name="Xin Y."/>
            <person name="Zhou J."/>
            <person name="Deng J."/>
            <person name="Jiang H."/>
            <person name="Liu Y."/>
            <person name="Qu J."/>
            <person name="Song X.-Z."/>
            <person name="Zhang L."/>
            <person name="Villasana D."/>
            <person name="Johnson A."/>
            <person name="Liu J."/>
            <person name="Liyanage D."/>
            <person name="Lorensuhewa L."/>
            <person name="Robinson T."/>
            <person name="Song A."/>
            <person name="Song B.-B."/>
            <person name="Dinh H."/>
            <person name="Thornton R."/>
            <person name="Coyle M."/>
            <person name="Francisco L."/>
            <person name="Jackson L."/>
            <person name="Javaid M."/>
            <person name="Korchina V."/>
            <person name="Kovar C."/>
            <person name="Mata R."/>
            <person name="Mathew T."/>
            <person name="Ngo R."/>
            <person name="Nguyen L."/>
            <person name="Nguyen N."/>
            <person name="Okwuonu G."/>
            <person name="Ongeri F."/>
            <person name="Pham C."/>
            <person name="Simmons D."/>
            <person name="Wilczek-Boney K."/>
            <person name="Hale W."/>
            <person name="Jakkamsetti A."/>
            <person name="Pham P."/>
            <person name="Ruth R."/>
            <person name="San Lucas F."/>
            <person name="Warren J."/>
            <person name="Zhang J."/>
            <person name="Zhao Z."/>
            <person name="Zhou C."/>
            <person name="Zhu D."/>
            <person name="Lee S."/>
            <person name="Bess C."/>
            <person name="Blankenburg K."/>
            <person name="Forbes L."/>
            <person name="Fu Q."/>
            <person name="Gubbala S."/>
            <person name="Hirani K."/>
            <person name="Jayaseelan J.C."/>
            <person name="Lara F."/>
            <person name="Munidasa M."/>
            <person name="Palculict T."/>
            <person name="Patil S."/>
            <person name="Pu L.-L."/>
            <person name="Saada N."/>
            <person name="Tang L."/>
            <person name="Weissenberger G."/>
            <person name="Zhu Y."/>
            <person name="Hemphill L."/>
            <person name="Shang Y."/>
            <person name="Youmans B."/>
            <person name="Ayvaz T."/>
            <person name="Ross M."/>
            <person name="Santibanez J."/>
            <person name="Aqrawi P."/>
            <person name="Gross S."/>
            <person name="Joshi V."/>
            <person name="Fowler G."/>
            <person name="Nazareth L."/>
            <person name="Reid J."/>
            <person name="Worley K."/>
            <person name="Petrosino J."/>
            <person name="Highlander S."/>
            <person name="Gibbs R."/>
        </authorList>
    </citation>
    <scope>NUCLEOTIDE SEQUENCE [LARGE SCALE GENOMIC DNA]</scope>
    <source>
        <strain evidence="10 11">DSM 10105</strain>
    </source>
</reference>
<comment type="similarity">
    <text evidence="2">Belongs to the EamA transporter family.</text>
</comment>